<dbReference type="AlphaFoldDB" id="A0A6A5Q842"/>
<dbReference type="PANTHER" id="PTHR46557">
    <property type="entry name" value="SERINE/THREONINE-PROTEIN PHOSPHATASE 1 REGULATORY SUBUNIT 10-RELATED"/>
    <property type="match status" value="1"/>
</dbReference>
<dbReference type="GO" id="GO:0005681">
    <property type="term" value="C:spliceosomal complex"/>
    <property type="evidence" value="ECO:0007669"/>
    <property type="project" value="UniProtKB-KW"/>
</dbReference>
<keyword evidence="5" id="KW-0508">mRNA splicing</keyword>
<feature type="region of interest" description="Disordered" evidence="7">
    <location>
        <begin position="666"/>
        <end position="688"/>
    </location>
</feature>
<dbReference type="Gene3D" id="4.10.1000.10">
    <property type="entry name" value="Zinc finger, CCCH-type"/>
    <property type="match status" value="1"/>
</dbReference>
<evidence type="ECO:0000256" key="3">
    <source>
        <dbReference type="ARBA" id="ARBA00022771"/>
    </source>
</evidence>
<keyword evidence="2" id="KW-0747">Spliceosome</keyword>
<gene>
    <name evidence="9" type="ORF">BDU57DRAFT_462351</name>
</gene>
<dbReference type="Proteomes" id="UP000800096">
    <property type="component" value="Unassembled WGS sequence"/>
</dbReference>
<accession>A0A6A5Q842</accession>
<reference evidence="9" key="1">
    <citation type="journal article" date="2020" name="Stud. Mycol.">
        <title>101 Dothideomycetes genomes: a test case for predicting lifestyles and emergence of pathogens.</title>
        <authorList>
            <person name="Haridas S."/>
            <person name="Albert R."/>
            <person name="Binder M."/>
            <person name="Bloem J."/>
            <person name="Labutti K."/>
            <person name="Salamov A."/>
            <person name="Andreopoulos B."/>
            <person name="Baker S."/>
            <person name="Barry K."/>
            <person name="Bills G."/>
            <person name="Bluhm B."/>
            <person name="Cannon C."/>
            <person name="Castanera R."/>
            <person name="Culley D."/>
            <person name="Daum C."/>
            <person name="Ezra D."/>
            <person name="Gonzalez J."/>
            <person name="Henrissat B."/>
            <person name="Kuo A."/>
            <person name="Liang C."/>
            <person name="Lipzen A."/>
            <person name="Lutzoni F."/>
            <person name="Magnuson J."/>
            <person name="Mondo S."/>
            <person name="Nolan M."/>
            <person name="Ohm R."/>
            <person name="Pangilinan J."/>
            <person name="Park H.-J."/>
            <person name="Ramirez L."/>
            <person name="Alfaro M."/>
            <person name="Sun H."/>
            <person name="Tritt A."/>
            <person name="Yoshinaga Y."/>
            <person name="Zwiers L.-H."/>
            <person name="Turgeon B."/>
            <person name="Goodwin S."/>
            <person name="Spatafora J."/>
            <person name="Crous P."/>
            <person name="Grigoriev I."/>
        </authorList>
    </citation>
    <scope>NUCLEOTIDE SEQUENCE</scope>
    <source>
        <strain evidence="9">HMLAC05119</strain>
    </source>
</reference>
<dbReference type="Pfam" id="PF16131">
    <property type="entry name" value="Torus"/>
    <property type="match status" value="1"/>
</dbReference>
<feature type="region of interest" description="Disordered" evidence="7">
    <location>
        <begin position="126"/>
        <end position="145"/>
    </location>
</feature>
<feature type="region of interest" description="Disordered" evidence="7">
    <location>
        <begin position="151"/>
        <end position="185"/>
    </location>
</feature>
<evidence type="ECO:0000313" key="10">
    <source>
        <dbReference type="Proteomes" id="UP000800096"/>
    </source>
</evidence>
<keyword evidence="4 6" id="KW-0862">Zinc</keyword>
<name>A0A6A5Q842_AMPQU</name>
<dbReference type="InterPro" id="IPR000571">
    <property type="entry name" value="Znf_CCCH"/>
</dbReference>
<evidence type="ECO:0000256" key="2">
    <source>
        <dbReference type="ARBA" id="ARBA00022728"/>
    </source>
</evidence>
<dbReference type="EMBL" id="ML979146">
    <property type="protein sequence ID" value="KAF1911070.1"/>
    <property type="molecule type" value="Genomic_DNA"/>
</dbReference>
<evidence type="ECO:0000256" key="6">
    <source>
        <dbReference type="PROSITE-ProRule" id="PRU00723"/>
    </source>
</evidence>
<protein>
    <recommendedName>
        <fullName evidence="8">C3H1-type domain-containing protein</fullName>
    </recommendedName>
</protein>
<dbReference type="SUPFAM" id="SSF90229">
    <property type="entry name" value="CCCH zinc finger"/>
    <property type="match status" value="1"/>
</dbReference>
<feature type="region of interest" description="Disordered" evidence="7">
    <location>
        <begin position="277"/>
        <end position="333"/>
    </location>
</feature>
<feature type="zinc finger region" description="C3H1-type" evidence="6">
    <location>
        <begin position="1049"/>
        <end position="1071"/>
    </location>
</feature>
<feature type="compositionally biased region" description="Low complexity" evidence="7">
    <location>
        <begin position="564"/>
        <end position="581"/>
    </location>
</feature>
<evidence type="ECO:0000256" key="5">
    <source>
        <dbReference type="ARBA" id="ARBA00023187"/>
    </source>
</evidence>
<evidence type="ECO:0000256" key="1">
    <source>
        <dbReference type="ARBA" id="ARBA00022723"/>
    </source>
</evidence>
<dbReference type="GO" id="GO:0008157">
    <property type="term" value="F:protein phosphatase 1 binding"/>
    <property type="evidence" value="ECO:0007669"/>
    <property type="project" value="TreeGrafter"/>
</dbReference>
<feature type="region of interest" description="Disordered" evidence="7">
    <location>
        <begin position="507"/>
        <end position="581"/>
    </location>
</feature>
<dbReference type="InterPro" id="IPR036855">
    <property type="entry name" value="Znf_CCCH_sf"/>
</dbReference>
<feature type="region of interest" description="Disordered" evidence="7">
    <location>
        <begin position="621"/>
        <end position="649"/>
    </location>
</feature>
<proteinExistence type="predicted"/>
<dbReference type="PANTHER" id="PTHR46557:SF1">
    <property type="entry name" value="SERINE_THREONINE-PROTEIN PHOSPHATASE 1 REGULATORY SUBUNIT 10"/>
    <property type="match status" value="1"/>
</dbReference>
<feature type="region of interest" description="Disordered" evidence="7">
    <location>
        <begin position="966"/>
        <end position="1046"/>
    </location>
</feature>
<evidence type="ECO:0000313" key="9">
    <source>
        <dbReference type="EMBL" id="KAF1911070.1"/>
    </source>
</evidence>
<keyword evidence="1 6" id="KW-0479">Metal-binding</keyword>
<feature type="region of interest" description="Disordered" evidence="7">
    <location>
        <begin position="1"/>
        <end position="24"/>
    </location>
</feature>
<organism evidence="9 10">
    <name type="scientific">Ampelomyces quisqualis</name>
    <name type="common">Powdery mildew agent</name>
    <dbReference type="NCBI Taxonomy" id="50730"/>
    <lineage>
        <taxon>Eukaryota</taxon>
        <taxon>Fungi</taxon>
        <taxon>Dikarya</taxon>
        <taxon>Ascomycota</taxon>
        <taxon>Pezizomycotina</taxon>
        <taxon>Dothideomycetes</taxon>
        <taxon>Pleosporomycetidae</taxon>
        <taxon>Pleosporales</taxon>
        <taxon>Pleosporineae</taxon>
        <taxon>Phaeosphaeriaceae</taxon>
        <taxon>Ampelomyces</taxon>
    </lineage>
</organism>
<dbReference type="GO" id="GO:0008380">
    <property type="term" value="P:RNA splicing"/>
    <property type="evidence" value="ECO:0007669"/>
    <property type="project" value="UniProtKB-KW"/>
</dbReference>
<feature type="compositionally biased region" description="Low complexity" evidence="7">
    <location>
        <begin position="621"/>
        <end position="630"/>
    </location>
</feature>
<evidence type="ECO:0000256" key="7">
    <source>
        <dbReference type="SAM" id="MobiDB-lite"/>
    </source>
</evidence>
<feature type="compositionally biased region" description="Polar residues" evidence="7">
    <location>
        <begin position="507"/>
        <end position="521"/>
    </location>
</feature>
<dbReference type="InterPro" id="IPR032297">
    <property type="entry name" value="Torus"/>
</dbReference>
<feature type="compositionally biased region" description="Pro residues" evidence="7">
    <location>
        <begin position="971"/>
        <end position="983"/>
    </location>
</feature>
<dbReference type="GO" id="GO:0008270">
    <property type="term" value="F:zinc ion binding"/>
    <property type="evidence" value="ECO:0007669"/>
    <property type="project" value="UniProtKB-KW"/>
</dbReference>
<evidence type="ECO:0000259" key="8">
    <source>
        <dbReference type="PROSITE" id="PS50103"/>
    </source>
</evidence>
<sequence>MASNHVPSDQAPLQGQSMYNDPSYQNLFSHVDRYGTPSWEAQLNQHSGLAPTNTSSANQAWHHGAFPQQQSYNAFSQPYPAQSNGFQTASPYQYGQFGQQSSLSSYTQPANVDPSLGLDPAALRQQQQSPYQMPMRSATPHSGTVTPQALQQNAVQSQHARPTASPFQPPRNTAEAPAQRAVSSVNVKPVPVPSYEIPKGKKSGGLYVLDQGALAKATKSTPLNKLVTLGAEPFHLPTNRTALPLYTARQSVKELKKVGADNKKLLAKLSSSRPSVAKALKTRTYASGSPSTLKKDVSDSESYTESSDDESEYTDDEDDEPSPLPAARPDEPHGAVRYDIIKAAWSPRGSPMGSEKIKDRLRDVWEVLHTIGKRWRADSKAVSDAEAQNKKGELPVLKSRVTSQRDLLQSALKAALEYAHPDVLYQMGQIKGFMYLCYQFLANRFHSKDFDGPLPAVIYEMLTRCGTLTSEVLEETKLSKALSSMKKQANDKHKTFIKQITDSAVANSKKAQASTPQTSETADGKSAKRPAPESTNRAVGDGPAAKKAKPCDGPANMAKKTLGASTAAPASKSTTATTTASQLKKLTVAPAPVKARVSQVTNKPSGLFASLNAASKKPASATAAAPASKPNVPSKTATAVAKDKKPVATTSKPAFSFAQTMASLLKPKEQEATPVKSEKQLPPETVEERAKRLRKEARRHLRVTFKPDAALVQIKYFSHDPEEELGHDENFVRDAGDIGGEGRMFKQHKELEEDDDEEDEMDLENKAWEEPLQVDFSTVDPSACNSNYAPYGGGQLIPTCPEKEANIRRENATLMVFYADPKDIPSSPREPLEQDQETSPAVTVTNFGTPPQTVLAKVPQAAATAPVSLPDLSNLENIFKQFANPATSQTASAPVPAPALQTTYASPQPMATGMPDLQSILSALQGPAAAQAQAPAQFPLQAPAQQFPPPPMDLAAIMSAISAQAGSGMALPPPPPGFPPFPVAFPLAPQQQDGATYQPQQQQQAQYNVQDYSAQANTGTKRSREDSNNDRGQGKKNKNRGERPHKVLPCKFFSKGTCNKGDNCTYVHDVNM</sequence>
<feature type="domain" description="C3H1-type" evidence="8">
    <location>
        <begin position="1049"/>
        <end position="1071"/>
    </location>
</feature>
<dbReference type="GO" id="GO:0072357">
    <property type="term" value="C:PTW/PP1 phosphatase complex"/>
    <property type="evidence" value="ECO:0007669"/>
    <property type="project" value="TreeGrafter"/>
</dbReference>
<feature type="compositionally biased region" description="Polar residues" evidence="7">
    <location>
        <begin position="151"/>
        <end position="160"/>
    </location>
</feature>
<feature type="compositionally biased region" description="Acidic residues" evidence="7">
    <location>
        <begin position="306"/>
        <end position="321"/>
    </location>
</feature>
<keyword evidence="3 6" id="KW-0863">Zinc-finger</keyword>
<dbReference type="OrthoDB" id="4347at2759"/>
<feature type="compositionally biased region" description="Basic and acidic residues" evidence="7">
    <location>
        <begin position="1022"/>
        <end position="1045"/>
    </location>
</feature>
<dbReference type="GO" id="GO:0000785">
    <property type="term" value="C:chromatin"/>
    <property type="evidence" value="ECO:0007669"/>
    <property type="project" value="TreeGrafter"/>
</dbReference>
<feature type="compositionally biased region" description="Low complexity" evidence="7">
    <location>
        <begin position="984"/>
        <end position="1011"/>
    </location>
</feature>
<evidence type="ECO:0000256" key="4">
    <source>
        <dbReference type="ARBA" id="ARBA00022833"/>
    </source>
</evidence>
<keyword evidence="2" id="KW-0507">mRNA processing</keyword>
<keyword evidence="10" id="KW-1185">Reference proteome</keyword>
<dbReference type="SMART" id="SM00356">
    <property type="entry name" value="ZnF_C3H1"/>
    <property type="match status" value="1"/>
</dbReference>
<dbReference type="PROSITE" id="PS50103">
    <property type="entry name" value="ZF_C3H1"/>
    <property type="match status" value="1"/>
</dbReference>